<reference evidence="2 3" key="1">
    <citation type="submission" date="2018-01" db="EMBL/GenBank/DDBJ databases">
        <title>Complete genome sequence of Streptomyces lunaelactis MM109T, a Ferroverdin A producer isolated from cave moonmilk deposits.</title>
        <authorList>
            <person name="Naome A."/>
            <person name="Martinet L."/>
            <person name="Maciejewska M."/>
            <person name="Anderssen S."/>
            <person name="Adam D."/>
            <person name="Tenconi E."/>
            <person name="Deflandre B."/>
            <person name="Arguelles-Arias A."/>
            <person name="Calusinska M."/>
            <person name="Copieters W."/>
            <person name="Karim L."/>
            <person name="Hanikenne M."/>
            <person name="Baurain D."/>
            <person name="van Wezel G."/>
            <person name="Smargiasso N."/>
            <person name="de Pauw E."/>
            <person name="Delfosse P."/>
            <person name="Rigali S."/>
        </authorList>
    </citation>
    <scope>NUCLEOTIDE SEQUENCE [LARGE SCALE GENOMIC DNA]</scope>
    <source>
        <strain evidence="2 3">MM109</strain>
    </source>
</reference>
<proteinExistence type="predicted"/>
<dbReference type="KEGG" id="slk:SLUN_00610"/>
<dbReference type="AlphaFoldDB" id="A0A2R4SVV8"/>
<protein>
    <submittedName>
        <fullName evidence="2">Uncharacterized protein</fullName>
    </submittedName>
</protein>
<name>A0A2R4SVV8_9ACTN</name>
<evidence type="ECO:0000313" key="3">
    <source>
        <dbReference type="Proteomes" id="UP000244201"/>
    </source>
</evidence>
<dbReference type="Proteomes" id="UP000244201">
    <property type="component" value="Chromosome"/>
</dbReference>
<dbReference type="EMBL" id="CP026304">
    <property type="protein sequence ID" value="AVZ70984.1"/>
    <property type="molecule type" value="Genomic_DNA"/>
</dbReference>
<organism evidence="2 3">
    <name type="scientific">Streptomyces lunaelactis</name>
    <dbReference type="NCBI Taxonomy" id="1535768"/>
    <lineage>
        <taxon>Bacteria</taxon>
        <taxon>Bacillati</taxon>
        <taxon>Actinomycetota</taxon>
        <taxon>Actinomycetes</taxon>
        <taxon>Kitasatosporales</taxon>
        <taxon>Streptomycetaceae</taxon>
        <taxon>Streptomyces</taxon>
    </lineage>
</organism>
<evidence type="ECO:0000313" key="2">
    <source>
        <dbReference type="EMBL" id="AVZ70984.1"/>
    </source>
</evidence>
<evidence type="ECO:0000256" key="1">
    <source>
        <dbReference type="SAM" id="MobiDB-lite"/>
    </source>
</evidence>
<accession>A0A2R4SVV8</accession>
<feature type="region of interest" description="Disordered" evidence="1">
    <location>
        <begin position="55"/>
        <end position="94"/>
    </location>
</feature>
<feature type="compositionally biased region" description="Polar residues" evidence="1">
    <location>
        <begin position="59"/>
        <end position="74"/>
    </location>
</feature>
<gene>
    <name evidence="2" type="ORF">SLUN_00610</name>
</gene>
<sequence>MNGHAVVDDMVRETMLRALDGLTGLEDPARFPAVSATEVIPVVWTHLTMDLDGPGRCRSTWQGPRSTVRSSGPTRSRCGGLRPAGGRSRTSRPI</sequence>
<keyword evidence="3" id="KW-1185">Reference proteome</keyword>